<feature type="compositionally biased region" description="Low complexity" evidence="1">
    <location>
        <begin position="127"/>
        <end position="139"/>
    </location>
</feature>
<gene>
    <name evidence="2" type="ORF">NQ318_000126</name>
</gene>
<protein>
    <recommendedName>
        <fullName evidence="4">DUF4817 domain-containing protein</fullName>
    </recommendedName>
</protein>
<proteinExistence type="predicted"/>
<evidence type="ECO:0000256" key="1">
    <source>
        <dbReference type="SAM" id="MobiDB-lite"/>
    </source>
</evidence>
<keyword evidence="3" id="KW-1185">Reference proteome</keyword>
<feature type="compositionally biased region" description="Basic and acidic residues" evidence="1">
    <location>
        <begin position="311"/>
        <end position="322"/>
    </location>
</feature>
<sequence>MAHHPAAAEQKQPGEPGDVGGGATAEGLPADVAGDGVRRRNNNGSVKSNIIEYATVDRKGAFSCCAKNRTRPAEGHPATAQAQLGAGRRTGPPSARRRSGSARLRSPRAGRPAAATTSAKLPRALTQQPPGAGAPLPAAQEAAAAAGAAAGGAAAKKGGQQGKQSTANIGSPHFQRNRTVSSDVEAHGAEGHGNGLCPGTRRPSARRRRLTWGSWVCHGPGTSLAHFRYNKCYGTLFSLTTGAICSKLMVNLKQTQKCPPTTRRNARRRDLRLHSESLRIAAPRSVEGNHRESESLQVNRGSQVKNGCTSNREHPAGQDGRGDGQLAGQTGQVAAQCSAAQVHGGGRFISEEKFQKCFIQNGYNSEAASEAYFNRYPERRQPNMSIFGRLKENLVEYGGFNKPRPKNYRIQDAEDVAINVVGMVVVNPSISSRQIEAESGISRRRALSVLKKHKFRPYTIRKQQQILQLILNADWISAI</sequence>
<dbReference type="EMBL" id="JAPWTK010001461">
    <property type="protein sequence ID" value="KAJ8932466.1"/>
    <property type="molecule type" value="Genomic_DNA"/>
</dbReference>
<feature type="compositionally biased region" description="Low complexity" evidence="1">
    <location>
        <begin position="109"/>
        <end position="119"/>
    </location>
</feature>
<dbReference type="PANTHER" id="PTHR47326">
    <property type="entry name" value="TRANSPOSABLE ELEMENT TC3 TRANSPOSASE-LIKE PROTEIN"/>
    <property type="match status" value="1"/>
</dbReference>
<feature type="compositionally biased region" description="Low complexity" evidence="1">
    <location>
        <begin position="85"/>
        <end position="94"/>
    </location>
</feature>
<feature type="region of interest" description="Disordered" evidence="1">
    <location>
        <begin position="68"/>
        <end position="139"/>
    </location>
</feature>
<feature type="non-terminal residue" evidence="2">
    <location>
        <position position="479"/>
    </location>
</feature>
<reference evidence="2" key="1">
    <citation type="journal article" date="2023" name="Insect Mol. Biol.">
        <title>Genome sequencing provides insights into the evolution of gene families encoding plant cell wall-degrading enzymes in longhorned beetles.</title>
        <authorList>
            <person name="Shin N.R."/>
            <person name="Okamura Y."/>
            <person name="Kirsch R."/>
            <person name="Pauchet Y."/>
        </authorList>
    </citation>
    <scope>NUCLEOTIDE SEQUENCE</scope>
    <source>
        <strain evidence="2">AMC_N1</strain>
    </source>
</reference>
<evidence type="ECO:0000313" key="2">
    <source>
        <dbReference type="EMBL" id="KAJ8932466.1"/>
    </source>
</evidence>
<feature type="compositionally biased region" description="Low complexity" evidence="1">
    <location>
        <begin position="155"/>
        <end position="164"/>
    </location>
</feature>
<feature type="compositionally biased region" description="Polar residues" evidence="1">
    <location>
        <begin position="295"/>
        <end position="310"/>
    </location>
</feature>
<dbReference type="AlphaFoldDB" id="A0AAV8X1X1"/>
<dbReference type="PANTHER" id="PTHR47326:SF1">
    <property type="entry name" value="HTH PSQ-TYPE DOMAIN-CONTAINING PROTEIN"/>
    <property type="match status" value="1"/>
</dbReference>
<feature type="region of interest" description="Disordered" evidence="1">
    <location>
        <begin position="1"/>
        <end position="46"/>
    </location>
</feature>
<feature type="compositionally biased region" description="Basic residues" evidence="1">
    <location>
        <begin position="95"/>
        <end position="108"/>
    </location>
</feature>
<evidence type="ECO:0000313" key="3">
    <source>
        <dbReference type="Proteomes" id="UP001162162"/>
    </source>
</evidence>
<dbReference type="Proteomes" id="UP001162162">
    <property type="component" value="Unassembled WGS sequence"/>
</dbReference>
<evidence type="ECO:0008006" key="4">
    <source>
        <dbReference type="Google" id="ProtNLM"/>
    </source>
</evidence>
<name>A0AAV8X1X1_9CUCU</name>
<comment type="caution">
    <text evidence="2">The sequence shown here is derived from an EMBL/GenBank/DDBJ whole genome shotgun (WGS) entry which is preliminary data.</text>
</comment>
<feature type="region of interest" description="Disordered" evidence="1">
    <location>
        <begin position="155"/>
        <end position="203"/>
    </location>
</feature>
<accession>A0AAV8X1X1</accession>
<feature type="region of interest" description="Disordered" evidence="1">
    <location>
        <begin position="283"/>
        <end position="329"/>
    </location>
</feature>
<organism evidence="2 3">
    <name type="scientific">Aromia moschata</name>
    <dbReference type="NCBI Taxonomy" id="1265417"/>
    <lineage>
        <taxon>Eukaryota</taxon>
        <taxon>Metazoa</taxon>
        <taxon>Ecdysozoa</taxon>
        <taxon>Arthropoda</taxon>
        <taxon>Hexapoda</taxon>
        <taxon>Insecta</taxon>
        <taxon>Pterygota</taxon>
        <taxon>Neoptera</taxon>
        <taxon>Endopterygota</taxon>
        <taxon>Coleoptera</taxon>
        <taxon>Polyphaga</taxon>
        <taxon>Cucujiformia</taxon>
        <taxon>Chrysomeloidea</taxon>
        <taxon>Cerambycidae</taxon>
        <taxon>Cerambycinae</taxon>
        <taxon>Callichromatini</taxon>
        <taxon>Aromia</taxon>
    </lineage>
</organism>